<gene>
    <name evidence="10" type="ORF">J2S18_002374</name>
</gene>
<comment type="similarity">
    <text evidence="7">Belongs to the ThrE exporter (TC 2.A.79) family.</text>
</comment>
<feature type="transmembrane region" description="Helical" evidence="8">
    <location>
        <begin position="78"/>
        <end position="98"/>
    </location>
</feature>
<dbReference type="EMBL" id="JAUSUF010000009">
    <property type="protein sequence ID" value="MDQ0150427.1"/>
    <property type="molecule type" value="Genomic_DNA"/>
</dbReference>
<feature type="transmembrane region" description="Helical" evidence="8">
    <location>
        <begin position="54"/>
        <end position="71"/>
    </location>
</feature>
<dbReference type="PANTHER" id="PTHR34390">
    <property type="entry name" value="UPF0442 PROTEIN YJJB-RELATED"/>
    <property type="match status" value="1"/>
</dbReference>
<dbReference type="Proteomes" id="UP001228504">
    <property type="component" value="Unassembled WGS sequence"/>
</dbReference>
<dbReference type="Pfam" id="PF12821">
    <property type="entry name" value="ThrE_2"/>
    <property type="match status" value="1"/>
</dbReference>
<protein>
    <submittedName>
        <fullName evidence="10">Uncharacterized membrane protein YjjB (DUF3815 family)</fullName>
    </submittedName>
</protein>
<feature type="transmembrane region" description="Helical" evidence="8">
    <location>
        <begin position="28"/>
        <end position="48"/>
    </location>
</feature>
<comment type="subcellular location">
    <subcellularLocation>
        <location evidence="1">Cell membrane</location>
        <topology evidence="1">Multi-pass membrane protein</topology>
    </subcellularLocation>
</comment>
<keyword evidence="2" id="KW-1003">Cell membrane</keyword>
<feature type="transmembrane region" description="Helical" evidence="8">
    <location>
        <begin position="6"/>
        <end position="23"/>
    </location>
</feature>
<evidence type="ECO:0000256" key="6">
    <source>
        <dbReference type="ARBA" id="ARBA00023136"/>
    </source>
</evidence>
<feature type="domain" description="Threonine/Serine exporter ThrE" evidence="9">
    <location>
        <begin position="6"/>
        <end position="134"/>
    </location>
</feature>
<evidence type="ECO:0000256" key="5">
    <source>
        <dbReference type="ARBA" id="ARBA00022989"/>
    </source>
</evidence>
<evidence type="ECO:0000256" key="7">
    <source>
        <dbReference type="ARBA" id="ARBA00034125"/>
    </source>
</evidence>
<dbReference type="InterPro" id="IPR024528">
    <property type="entry name" value="ThrE_2"/>
</dbReference>
<keyword evidence="4 8" id="KW-0812">Transmembrane</keyword>
<evidence type="ECO:0000256" key="8">
    <source>
        <dbReference type="SAM" id="Phobius"/>
    </source>
</evidence>
<evidence type="ECO:0000313" key="10">
    <source>
        <dbReference type="EMBL" id="MDQ0150427.1"/>
    </source>
</evidence>
<accession>A0ABT9UVS3</accession>
<evidence type="ECO:0000313" key="11">
    <source>
        <dbReference type="Proteomes" id="UP001228504"/>
    </source>
</evidence>
<organism evidence="10 11">
    <name type="scientific">Eubacterium multiforme</name>
    <dbReference type="NCBI Taxonomy" id="83339"/>
    <lineage>
        <taxon>Bacteria</taxon>
        <taxon>Bacillati</taxon>
        <taxon>Bacillota</taxon>
        <taxon>Clostridia</taxon>
        <taxon>Eubacteriales</taxon>
        <taxon>Eubacteriaceae</taxon>
        <taxon>Eubacterium</taxon>
    </lineage>
</organism>
<keyword evidence="3" id="KW-0997">Cell inner membrane</keyword>
<reference evidence="10 11" key="1">
    <citation type="submission" date="2023-07" db="EMBL/GenBank/DDBJ databases">
        <title>Genomic Encyclopedia of Type Strains, Phase IV (KMG-IV): sequencing the most valuable type-strain genomes for metagenomic binning, comparative biology and taxonomic classification.</title>
        <authorList>
            <person name="Goeker M."/>
        </authorList>
    </citation>
    <scope>NUCLEOTIDE SEQUENCE [LARGE SCALE GENOMIC DNA]</scope>
    <source>
        <strain evidence="10 11">DSM 20694</strain>
    </source>
</reference>
<feature type="transmembrane region" description="Helical" evidence="8">
    <location>
        <begin position="118"/>
        <end position="141"/>
    </location>
</feature>
<evidence type="ECO:0000256" key="1">
    <source>
        <dbReference type="ARBA" id="ARBA00004651"/>
    </source>
</evidence>
<dbReference type="InterPro" id="IPR050539">
    <property type="entry name" value="ThrE_Dicarb/AminoAcid_Exp"/>
</dbReference>
<keyword evidence="6 8" id="KW-0472">Membrane</keyword>
<keyword evidence="11" id="KW-1185">Reference proteome</keyword>
<evidence type="ECO:0000259" key="9">
    <source>
        <dbReference type="Pfam" id="PF12821"/>
    </source>
</evidence>
<evidence type="ECO:0000256" key="3">
    <source>
        <dbReference type="ARBA" id="ARBA00022519"/>
    </source>
</evidence>
<keyword evidence="5 8" id="KW-1133">Transmembrane helix</keyword>
<dbReference type="PANTHER" id="PTHR34390:SF1">
    <property type="entry name" value="SUCCINATE TRANSPORTER SUBUNIT YJJB-RELATED"/>
    <property type="match status" value="1"/>
</dbReference>
<comment type="caution">
    <text evidence="10">The sequence shown here is derived from an EMBL/GenBank/DDBJ whole genome shotgun (WGS) entry which is preliminary data.</text>
</comment>
<proteinExistence type="inferred from homology"/>
<sequence length="159" mass="17565">MTIFLQTIYSIIATFGFGIIFNIHGRNLIFASLGGGLSWFIYSLSLQVHFSNTTSFFLSAVVFSIYSEILARKLKTPVTSLVVCALIPLVPGSGMYYTMYEAVTGDIMKSLQLGLSTIASAGALALGVIFVSTITRQYYLVKALRKKKLQKEKEKNLEK</sequence>
<name>A0ABT9UVS3_9FIRM</name>
<evidence type="ECO:0000256" key="2">
    <source>
        <dbReference type="ARBA" id="ARBA00022475"/>
    </source>
</evidence>
<evidence type="ECO:0000256" key="4">
    <source>
        <dbReference type="ARBA" id="ARBA00022692"/>
    </source>
</evidence>